<dbReference type="PANTHER" id="PTHR15162:SF7">
    <property type="entry name" value="SUCCINYLGLUTAMATE DESUCCINYLASE"/>
    <property type="match status" value="1"/>
</dbReference>
<dbReference type="GO" id="GO:0009017">
    <property type="term" value="F:succinylglutamate desuccinylase activity"/>
    <property type="evidence" value="ECO:0007669"/>
    <property type="project" value="UniProtKB-UniRule"/>
</dbReference>
<dbReference type="GO" id="GO:0016788">
    <property type="term" value="F:hydrolase activity, acting on ester bonds"/>
    <property type="evidence" value="ECO:0007669"/>
    <property type="project" value="UniProtKB-UniRule"/>
</dbReference>
<name>A0A1N6LZD7_9VIBR</name>
<dbReference type="GO" id="GO:0019545">
    <property type="term" value="P:L-arginine catabolic process to succinate"/>
    <property type="evidence" value="ECO:0007669"/>
    <property type="project" value="UniProtKB-UniRule"/>
</dbReference>
<evidence type="ECO:0000259" key="7">
    <source>
        <dbReference type="Pfam" id="PF04952"/>
    </source>
</evidence>
<dbReference type="InterPro" id="IPR016681">
    <property type="entry name" value="SuccinylGlu_desuccinylase"/>
</dbReference>
<dbReference type="NCBIfam" id="TIGR03242">
    <property type="entry name" value="arg_catab_astE"/>
    <property type="match status" value="1"/>
</dbReference>
<dbReference type="AlphaFoldDB" id="A0A1N6LZD7"/>
<feature type="active site" evidence="5">
    <location>
        <position position="217"/>
    </location>
</feature>
<dbReference type="Pfam" id="PF24827">
    <property type="entry name" value="AstE_AspA_cat"/>
    <property type="match status" value="1"/>
</dbReference>
<dbReference type="PANTHER" id="PTHR15162">
    <property type="entry name" value="ASPARTOACYLASE"/>
    <property type="match status" value="1"/>
</dbReference>
<dbReference type="EMBL" id="FSSB01000001">
    <property type="protein sequence ID" value="SIO92542.1"/>
    <property type="molecule type" value="Genomic_DNA"/>
</dbReference>
<comment type="catalytic activity">
    <reaction evidence="5">
        <text>N-succinyl-L-glutamate + H2O = L-glutamate + succinate</text>
        <dbReference type="Rhea" id="RHEA:15169"/>
        <dbReference type="ChEBI" id="CHEBI:15377"/>
        <dbReference type="ChEBI" id="CHEBI:29985"/>
        <dbReference type="ChEBI" id="CHEBI:30031"/>
        <dbReference type="ChEBI" id="CHEBI:58763"/>
        <dbReference type="EC" id="3.5.1.96"/>
    </reaction>
</comment>
<evidence type="ECO:0000256" key="6">
    <source>
        <dbReference type="NCBIfam" id="TIGR03242"/>
    </source>
</evidence>
<evidence type="ECO:0000256" key="4">
    <source>
        <dbReference type="ARBA" id="ARBA00022833"/>
    </source>
</evidence>
<dbReference type="NCBIfam" id="NF003706">
    <property type="entry name" value="PRK05324.1"/>
    <property type="match status" value="1"/>
</dbReference>
<dbReference type="InterPro" id="IPR050178">
    <property type="entry name" value="AspA/AstE_fam"/>
</dbReference>
<feature type="binding site" evidence="5">
    <location>
        <position position="155"/>
    </location>
    <ligand>
        <name>Zn(2+)</name>
        <dbReference type="ChEBI" id="CHEBI:29105"/>
    </ligand>
</feature>
<organism evidence="9 10">
    <name type="scientific">Vibrio spartinae</name>
    <dbReference type="NCBI Taxonomy" id="1918945"/>
    <lineage>
        <taxon>Bacteria</taxon>
        <taxon>Pseudomonadati</taxon>
        <taxon>Pseudomonadota</taxon>
        <taxon>Gammaproteobacteria</taxon>
        <taxon>Vibrionales</taxon>
        <taxon>Vibrionaceae</taxon>
        <taxon>Vibrio</taxon>
    </lineage>
</organism>
<comment type="cofactor">
    <cofactor evidence="5">
        <name>Zn(2+)</name>
        <dbReference type="ChEBI" id="CHEBI:29105"/>
    </cofactor>
    <text evidence="5">Binds 1 zinc ion per subunit.</text>
</comment>
<gene>
    <name evidence="9" type="primary">astE_1</name>
    <name evidence="5" type="synonym">astE</name>
    <name evidence="9" type="ORF">VSP9026_00155</name>
</gene>
<evidence type="ECO:0000259" key="8">
    <source>
        <dbReference type="Pfam" id="PF24827"/>
    </source>
</evidence>
<dbReference type="InterPro" id="IPR007036">
    <property type="entry name" value="Aste_AspA_hybrid_dom"/>
</dbReference>
<feature type="binding site" evidence="5">
    <location>
        <position position="65"/>
    </location>
    <ligand>
        <name>Zn(2+)</name>
        <dbReference type="ChEBI" id="CHEBI:29105"/>
    </ligand>
</feature>
<evidence type="ECO:0000256" key="5">
    <source>
        <dbReference type="HAMAP-Rule" id="MF_00767"/>
    </source>
</evidence>
<dbReference type="EC" id="3.5.1.96" evidence="5 6"/>
<keyword evidence="1 5" id="KW-0056">Arginine metabolism</keyword>
<dbReference type="Proteomes" id="UP000184774">
    <property type="component" value="Unassembled WGS sequence"/>
</dbReference>
<dbReference type="GO" id="GO:0008270">
    <property type="term" value="F:zinc ion binding"/>
    <property type="evidence" value="ECO:0007669"/>
    <property type="project" value="UniProtKB-UniRule"/>
</dbReference>
<dbReference type="GO" id="GO:0019544">
    <property type="term" value="P:L-arginine catabolic process to L-glutamate"/>
    <property type="evidence" value="ECO:0007669"/>
    <property type="project" value="UniProtKB-UniRule"/>
</dbReference>
<dbReference type="RefSeq" id="WP_074371176.1">
    <property type="nucleotide sequence ID" value="NZ_AP024908.1"/>
</dbReference>
<evidence type="ECO:0000313" key="9">
    <source>
        <dbReference type="EMBL" id="SIO92542.1"/>
    </source>
</evidence>
<dbReference type="HAMAP" id="MF_00767">
    <property type="entry name" value="Arg_catab_AstE"/>
    <property type="match status" value="1"/>
</dbReference>
<dbReference type="Gene3D" id="3.40.630.10">
    <property type="entry name" value="Zn peptidases"/>
    <property type="match status" value="1"/>
</dbReference>
<reference evidence="9 10" key="1">
    <citation type="submission" date="2016-12" db="EMBL/GenBank/DDBJ databases">
        <authorList>
            <person name="Song W.-J."/>
            <person name="Kurnit D.M."/>
        </authorList>
    </citation>
    <scope>NUCLEOTIDE SEQUENCE [LARGE SCALE GENOMIC DNA]</scope>
    <source>
        <strain evidence="9 10">CECT 9026</strain>
    </source>
</reference>
<keyword evidence="4 5" id="KW-0862">Zinc</keyword>
<evidence type="ECO:0000256" key="1">
    <source>
        <dbReference type="ARBA" id="ARBA00022503"/>
    </source>
</evidence>
<dbReference type="OrthoDB" id="5290473at2"/>
<sequence>MKDFLHTMLQGPMLQGQGQPPQVTSGENAELTWQWLADGVLLLEPKVAATDVKHVLMSAGVHGNETAPIEILSRHVNRLLNGEMPLAVRLLVVFGNPDAIRAGVRYQSVDLNRLFHGYHRHYPECSETQRAIELENIVETFFADTSTERFHFDLHTAIRESFHLRFGLLPQKTLASDDFLHGLIGMGLEALVINPIPGGTFSYYTHAVLQVQSCTLELGKARAFGENDLSQFAAADKALACFICGETFSADMLAPIKVYQVARELKKLSDDFHFIDVSDDAKNFTNFAQGTLIAQDGDVMYRVEHANEWLIFPNAGVKTGLRAGLMLAEADLDALM</sequence>
<dbReference type="Pfam" id="PF04952">
    <property type="entry name" value="AstE_AspA_hybrid"/>
    <property type="match status" value="1"/>
</dbReference>
<feature type="domain" description="AstE/AspA barrel-sandwich hybrid" evidence="7">
    <location>
        <begin position="255"/>
        <end position="329"/>
    </location>
</feature>
<dbReference type="SUPFAM" id="SSF53187">
    <property type="entry name" value="Zn-dependent exopeptidases"/>
    <property type="match status" value="1"/>
</dbReference>
<feature type="domain" description="Succinylglutamate desuccinylase/Aspartoacylase catalytic" evidence="8">
    <location>
        <begin position="52"/>
        <end position="240"/>
    </location>
</feature>
<evidence type="ECO:0000313" key="10">
    <source>
        <dbReference type="Proteomes" id="UP000184774"/>
    </source>
</evidence>
<dbReference type="UniPathway" id="UPA00185">
    <property type="reaction ID" value="UER00283"/>
</dbReference>
<keyword evidence="3 5" id="KW-0378">Hydrolase</keyword>
<feature type="binding site" evidence="5">
    <location>
        <position position="62"/>
    </location>
    <ligand>
        <name>Zn(2+)</name>
        <dbReference type="ChEBI" id="CHEBI:29105"/>
    </ligand>
</feature>
<accession>A0A1N6LZD7</accession>
<comment type="function">
    <text evidence="5">Transforms N(2)-succinylglutamate into succinate and glutamate.</text>
</comment>
<keyword evidence="2 5" id="KW-0479">Metal-binding</keyword>
<protein>
    <recommendedName>
        <fullName evidence="5 6">Succinylglutamate desuccinylase</fullName>
        <ecNumber evidence="5 6">3.5.1.96</ecNumber>
    </recommendedName>
</protein>
<proteinExistence type="inferred from homology"/>
<evidence type="ECO:0000256" key="2">
    <source>
        <dbReference type="ARBA" id="ARBA00022723"/>
    </source>
</evidence>
<dbReference type="InterPro" id="IPR055438">
    <property type="entry name" value="AstE_AspA_cat"/>
</dbReference>
<evidence type="ECO:0000256" key="3">
    <source>
        <dbReference type="ARBA" id="ARBA00022801"/>
    </source>
</evidence>
<comment type="similarity">
    <text evidence="5">Belongs to the AspA/AstE family. Succinylglutamate desuccinylase subfamily.</text>
</comment>
<comment type="pathway">
    <text evidence="5">Amino-acid degradation; L-arginine degradation via AST pathway; L-glutamate and succinate from L-arginine: step 5/5.</text>
</comment>